<sequence length="1232" mass="139758">MNDFGFIELLIKQTCRRSSYEFDMGLRQSTEDSSSVYSLDFLKKLYDKPKENIHRLLKIPEQSLNGVKVNLSNGISSINYQDFTMVEKKKFLDFLNKIKEMEPPEAKCWSIVQHYMHYVYRNFVSCNPEATREVLAKDFIQELREAVTILLEADESQFYIRLFALLREYCIFAHWNFSKSSDKENSVTIKTLVYYYEAMLSAAKCINTVFPELEALLNKNYSVCWIDFNNFIFINYFFDTEYVQNRIYEFQNKINPTDTSKMFELLGNLRKMWIKEQKRINELSESSIVPETSEEYETEHFMMEEHTKILARDFWVDRITELKDKFDLSRFDHHIFRLLSDSNIQIAGPILDKNGQCICENCLVGKYQKIIEIEGNDKIRLPSRIGYCRKCNLIIDLNFLHKHVTGHRIIEQTKNYRNGRTPSSELTKLLADKLDLANLSEKFSAASLEDEPIMSSNALKQLSNDIPGDVLRTKDSVVFDEFMKHRKDSPTNKSDQVLNKNAKNFIKIKKDIFNNGMGYSVKHTSFFPNALKKSETSKENDNKIRELLKSRKAASVSSTAAAAVTSKEPPCKHSCKHEEDLKAELKKGCKGGCEHHKESKNKCDCTYCEVFGTAVSSHTHKKSELRDKLRIRLHQRREKRTKDPGFKVAPTPTSATSTTITNSKVQKSISKLEERVPPPTATFAPAPIVQAPNPSPDLITDDISGLLNYIEGNTSNDKMAIVDKKAAKKERQRQKKEEERLKIEEEERRKQAEERRKEEDRKRAEDLAKQLAEKARIQQMSKKERKRMKKNKTAGKQADSKPVNDQVVEETIPAMVTIKRVAENGGQQPTVTITLKGSTPDQDKLLYTLVNGADKVDAPANNKKQEVLSNNNKKKNKNRQEPAKQVLSKELKVTLALDPSTQSEGKKKKKKEKSAEQKVEVIERREEVSFPMLKLPPGITITKVEGPISNRNFKASNLQDQPPGSTINVGGKSGVIVVDTEKLIQQNGSAPASNVPKGKKSKRRKKKAEASVKAGAAPSGQMVTLKNPIFQSLHSKPPEAIAERNLSGECAPAAIFTSENGMVTIRSSRLQQSLSNGTPSNVMPMPIPSIMPELKPVKGPEMPKPAAAEAVASRLSPFNAQEILSGLPGIEITKVDKRRTEDVSKSSCQTAQVSIIPTNNGDKFTLDKDDWTYDSVFTPKDIPEDDMDADERELEAFKRFCQQSVPPKTKEKVAHLNVKDIVLKKKSDTNCV</sequence>
<evidence type="ECO:0000256" key="2">
    <source>
        <dbReference type="ARBA" id="ARBA00022553"/>
    </source>
</evidence>
<protein>
    <recommendedName>
        <fullName evidence="5">FAM193 C-terminal domain-containing protein</fullName>
    </recommendedName>
</protein>
<evidence type="ECO:0000256" key="4">
    <source>
        <dbReference type="SAM" id="MobiDB-lite"/>
    </source>
</evidence>
<feature type="compositionally biased region" description="Basic and acidic residues" evidence="4">
    <location>
        <begin position="878"/>
        <end position="892"/>
    </location>
</feature>
<feature type="region of interest" description="Disordered" evidence="4">
    <location>
        <begin position="677"/>
        <end position="696"/>
    </location>
</feature>
<evidence type="ECO:0000256" key="3">
    <source>
        <dbReference type="ARBA" id="ARBA00023054"/>
    </source>
</evidence>
<feature type="region of interest" description="Disordered" evidence="4">
    <location>
        <begin position="637"/>
        <end position="659"/>
    </location>
</feature>
<evidence type="ECO:0000313" key="7">
    <source>
        <dbReference type="Proteomes" id="UP001154078"/>
    </source>
</evidence>
<keyword evidence="2" id="KW-0597">Phosphoprotein</keyword>
<accession>A0A9P0BB55</accession>
<dbReference type="PANTHER" id="PTHR15109:SF4">
    <property type="entry name" value="FAM193 C-TERMINAL DOMAIN-CONTAINING PROTEIN"/>
    <property type="match status" value="1"/>
</dbReference>
<feature type="region of interest" description="Disordered" evidence="4">
    <location>
        <begin position="986"/>
        <end position="1018"/>
    </location>
</feature>
<feature type="domain" description="FAM193 C-terminal" evidence="5">
    <location>
        <begin position="1174"/>
        <end position="1227"/>
    </location>
</feature>
<dbReference type="GO" id="GO:0005634">
    <property type="term" value="C:nucleus"/>
    <property type="evidence" value="ECO:0007669"/>
    <property type="project" value="TreeGrafter"/>
</dbReference>
<keyword evidence="3" id="KW-0175">Coiled coil</keyword>
<name>A0A9P0BB55_BRAAE</name>
<reference evidence="6" key="1">
    <citation type="submission" date="2021-12" db="EMBL/GenBank/DDBJ databases">
        <authorList>
            <person name="King R."/>
        </authorList>
    </citation>
    <scope>NUCLEOTIDE SEQUENCE</scope>
</reference>
<dbReference type="EMBL" id="OV121139">
    <property type="protein sequence ID" value="CAH0561800.1"/>
    <property type="molecule type" value="Genomic_DNA"/>
</dbReference>
<dbReference type="GO" id="GO:0005737">
    <property type="term" value="C:cytoplasm"/>
    <property type="evidence" value="ECO:0007669"/>
    <property type="project" value="TreeGrafter"/>
</dbReference>
<dbReference type="Pfam" id="PF15914">
    <property type="entry name" value="FAM193_C"/>
    <property type="match status" value="1"/>
</dbReference>
<feature type="compositionally biased region" description="Low complexity" evidence="4">
    <location>
        <begin position="649"/>
        <end position="659"/>
    </location>
</feature>
<dbReference type="OrthoDB" id="10044608at2759"/>
<evidence type="ECO:0000256" key="1">
    <source>
        <dbReference type="ARBA" id="ARBA00009689"/>
    </source>
</evidence>
<dbReference type="PANTHER" id="PTHR15109">
    <property type="entry name" value="AGAP004327-PA"/>
    <property type="match status" value="1"/>
</dbReference>
<evidence type="ECO:0000313" key="6">
    <source>
        <dbReference type="EMBL" id="CAH0561800.1"/>
    </source>
</evidence>
<dbReference type="Proteomes" id="UP001154078">
    <property type="component" value="Chromosome 8"/>
</dbReference>
<dbReference type="AlphaFoldDB" id="A0A9P0BB55"/>
<feature type="compositionally biased region" description="Basic and acidic residues" evidence="4">
    <location>
        <begin position="735"/>
        <end position="776"/>
    </location>
</feature>
<keyword evidence="7" id="KW-1185">Reference proteome</keyword>
<gene>
    <name evidence="6" type="ORF">MELIAE_LOCUS11126</name>
</gene>
<comment type="similarity">
    <text evidence="1">Belongs to the FAM193 family.</text>
</comment>
<proteinExistence type="inferred from homology"/>
<dbReference type="InterPro" id="IPR029717">
    <property type="entry name" value="FAM193"/>
</dbReference>
<feature type="region of interest" description="Disordered" evidence="4">
    <location>
        <begin position="855"/>
        <end position="919"/>
    </location>
</feature>
<dbReference type="InterPro" id="IPR031802">
    <property type="entry name" value="FAM193_C"/>
</dbReference>
<feature type="region of interest" description="Disordered" evidence="4">
    <location>
        <begin position="725"/>
        <end position="804"/>
    </location>
</feature>
<feature type="compositionally biased region" description="Basic residues" evidence="4">
    <location>
        <begin position="997"/>
        <end position="1007"/>
    </location>
</feature>
<organism evidence="6 7">
    <name type="scientific">Brassicogethes aeneus</name>
    <name type="common">Rape pollen beetle</name>
    <name type="synonym">Meligethes aeneus</name>
    <dbReference type="NCBI Taxonomy" id="1431903"/>
    <lineage>
        <taxon>Eukaryota</taxon>
        <taxon>Metazoa</taxon>
        <taxon>Ecdysozoa</taxon>
        <taxon>Arthropoda</taxon>
        <taxon>Hexapoda</taxon>
        <taxon>Insecta</taxon>
        <taxon>Pterygota</taxon>
        <taxon>Neoptera</taxon>
        <taxon>Endopterygota</taxon>
        <taxon>Coleoptera</taxon>
        <taxon>Polyphaga</taxon>
        <taxon>Cucujiformia</taxon>
        <taxon>Nitidulidae</taxon>
        <taxon>Meligethinae</taxon>
        <taxon>Brassicogethes</taxon>
    </lineage>
</organism>
<evidence type="ECO:0000259" key="5">
    <source>
        <dbReference type="Pfam" id="PF15914"/>
    </source>
</evidence>
<feature type="compositionally biased region" description="Basic residues" evidence="4">
    <location>
        <begin position="783"/>
        <end position="793"/>
    </location>
</feature>